<dbReference type="Proteomes" id="UP000466607">
    <property type="component" value="Chromosome"/>
</dbReference>
<evidence type="ECO:0000256" key="1">
    <source>
        <dbReference type="SAM" id="Phobius"/>
    </source>
</evidence>
<feature type="transmembrane region" description="Helical" evidence="1">
    <location>
        <begin position="109"/>
        <end position="129"/>
    </location>
</feature>
<protein>
    <submittedName>
        <fullName evidence="2">Uncharacterized protein</fullName>
    </submittedName>
</protein>
<sequence length="139" mass="14776">MSWIAQALFGVVWTVSGVAIGLGPPLSETGRGASSPLVGWALTAFGVYQIVLAFRRSVDPPGEPDRRPAHASGRAPDRRTAIGIPVAFALCAAAGAGGIWWGIAAGRPTVMWFGVAMFSMVIAAYPSFVDMVRHRLRRR</sequence>
<name>A0AAD1MXN8_9MYCO</name>
<dbReference type="RefSeq" id="WP_134055857.1">
    <property type="nucleotide sequence ID" value="NZ_AP022586.1"/>
</dbReference>
<feature type="transmembrane region" description="Helical" evidence="1">
    <location>
        <begin position="37"/>
        <end position="58"/>
    </location>
</feature>
<organism evidence="2 3">
    <name type="scientific">Mycolicibacterium litorale</name>
    <dbReference type="NCBI Taxonomy" id="758802"/>
    <lineage>
        <taxon>Bacteria</taxon>
        <taxon>Bacillati</taxon>
        <taxon>Actinomycetota</taxon>
        <taxon>Actinomycetes</taxon>
        <taxon>Mycobacteriales</taxon>
        <taxon>Mycobacteriaceae</taxon>
        <taxon>Mycolicibacterium</taxon>
    </lineage>
</organism>
<gene>
    <name evidence="2" type="ORF">MLIT_53330</name>
</gene>
<keyword evidence="1" id="KW-0812">Transmembrane</keyword>
<dbReference type="AlphaFoldDB" id="A0AAD1MXN8"/>
<reference evidence="2 3" key="1">
    <citation type="journal article" date="2019" name="Emerg. Microbes Infect.">
        <title>Comprehensive subspecies identification of 175 nontuberculous mycobacteria species based on 7547 genomic profiles.</title>
        <authorList>
            <person name="Matsumoto Y."/>
            <person name="Kinjo T."/>
            <person name="Motooka D."/>
            <person name="Nabeya D."/>
            <person name="Jung N."/>
            <person name="Uechi K."/>
            <person name="Horii T."/>
            <person name="Iida T."/>
            <person name="Fujita J."/>
            <person name="Nakamura S."/>
        </authorList>
    </citation>
    <scope>NUCLEOTIDE SEQUENCE [LARGE SCALE GENOMIC DNA]</scope>
    <source>
        <strain evidence="2 3">JCM 17423</strain>
    </source>
</reference>
<proteinExistence type="predicted"/>
<evidence type="ECO:0000313" key="2">
    <source>
        <dbReference type="EMBL" id="BBY19741.1"/>
    </source>
</evidence>
<accession>A0AAD1MXN8</accession>
<keyword evidence="3" id="KW-1185">Reference proteome</keyword>
<keyword evidence="1" id="KW-0472">Membrane</keyword>
<evidence type="ECO:0000313" key="3">
    <source>
        <dbReference type="Proteomes" id="UP000466607"/>
    </source>
</evidence>
<feature type="transmembrane region" description="Helical" evidence="1">
    <location>
        <begin position="79"/>
        <end position="103"/>
    </location>
</feature>
<keyword evidence="1" id="KW-1133">Transmembrane helix</keyword>
<dbReference type="EMBL" id="AP022586">
    <property type="protein sequence ID" value="BBY19741.1"/>
    <property type="molecule type" value="Genomic_DNA"/>
</dbReference>